<name>A0A3B0QN75_9ZZZZ</name>
<sequence length="111" mass="13090">MNTIKEHTIYKLGIVVLALALLAPTFVKFSHVFEVHSTHEVCKNPQKTHFHKFNLDCEFCKFKLNTQWFFATNSFQFINKQKHYQVTSLHYSCQSKYLPLPFLVRGPPQMI</sequence>
<gene>
    <name evidence="1" type="ORF">MNBD_BACTEROID02-691</name>
</gene>
<evidence type="ECO:0000313" key="1">
    <source>
        <dbReference type="EMBL" id="VAV83070.1"/>
    </source>
</evidence>
<organism evidence="1">
    <name type="scientific">hydrothermal vent metagenome</name>
    <dbReference type="NCBI Taxonomy" id="652676"/>
    <lineage>
        <taxon>unclassified sequences</taxon>
        <taxon>metagenomes</taxon>
        <taxon>ecological metagenomes</taxon>
    </lineage>
</organism>
<accession>A0A3B0QN75</accession>
<reference evidence="1" key="1">
    <citation type="submission" date="2018-06" db="EMBL/GenBank/DDBJ databases">
        <authorList>
            <person name="Zhirakovskaya E."/>
        </authorList>
    </citation>
    <scope>NUCLEOTIDE SEQUENCE</scope>
</reference>
<dbReference type="AlphaFoldDB" id="A0A3B0QN75"/>
<proteinExistence type="predicted"/>
<protein>
    <submittedName>
        <fullName evidence="1">Uncharacterized protein</fullName>
    </submittedName>
</protein>
<dbReference type="EMBL" id="UOEB01000058">
    <property type="protein sequence ID" value="VAV83070.1"/>
    <property type="molecule type" value="Genomic_DNA"/>
</dbReference>